<feature type="transmembrane region" description="Helical" evidence="1">
    <location>
        <begin position="87"/>
        <end position="105"/>
    </location>
</feature>
<feature type="transmembrane region" description="Helical" evidence="1">
    <location>
        <begin position="12"/>
        <end position="32"/>
    </location>
</feature>
<evidence type="ECO:0000313" key="3">
    <source>
        <dbReference type="Proteomes" id="UP001597418"/>
    </source>
</evidence>
<sequence>MFNYINTLNWGSIALAFIIYFVLGALWFTTIFKKSYEEALGKVGQLPDRPKPIFVVGPAICTFIITFTTAILINVLDISSLFSTIEFASIVGIGYLVANTVNIAINPNIPNPLHYSVITGSYHLLGIYIISFVLVYMR</sequence>
<dbReference type="Pfam" id="PF08570">
    <property type="entry name" value="DUF1761"/>
    <property type="match status" value="1"/>
</dbReference>
<gene>
    <name evidence="2" type="ORF">ACFSQ6_03095</name>
</gene>
<dbReference type="Proteomes" id="UP001597418">
    <property type="component" value="Unassembled WGS sequence"/>
</dbReference>
<comment type="caution">
    <text evidence="2">The sequence shown here is derived from an EMBL/GenBank/DDBJ whole genome shotgun (WGS) entry which is preliminary data.</text>
</comment>
<name>A0ABW5UBM5_9SPHI</name>
<organism evidence="2 3">
    <name type="scientific">Sphingobacterium populi</name>
    <dbReference type="NCBI Taxonomy" id="1812824"/>
    <lineage>
        <taxon>Bacteria</taxon>
        <taxon>Pseudomonadati</taxon>
        <taxon>Bacteroidota</taxon>
        <taxon>Sphingobacteriia</taxon>
        <taxon>Sphingobacteriales</taxon>
        <taxon>Sphingobacteriaceae</taxon>
        <taxon>Sphingobacterium</taxon>
    </lineage>
</organism>
<evidence type="ECO:0000313" key="2">
    <source>
        <dbReference type="EMBL" id="MFD2742371.1"/>
    </source>
</evidence>
<feature type="transmembrane region" description="Helical" evidence="1">
    <location>
        <begin position="53"/>
        <end position="75"/>
    </location>
</feature>
<keyword evidence="1" id="KW-0472">Membrane</keyword>
<feature type="transmembrane region" description="Helical" evidence="1">
    <location>
        <begin position="117"/>
        <end position="137"/>
    </location>
</feature>
<dbReference type="InterPro" id="IPR013879">
    <property type="entry name" value="DUF1761"/>
</dbReference>
<dbReference type="RefSeq" id="WP_066754017.1">
    <property type="nucleotide sequence ID" value="NZ_JBHUMB010000005.1"/>
</dbReference>
<dbReference type="EMBL" id="JBHUMB010000005">
    <property type="protein sequence ID" value="MFD2742371.1"/>
    <property type="molecule type" value="Genomic_DNA"/>
</dbReference>
<keyword evidence="1" id="KW-0812">Transmembrane</keyword>
<keyword evidence="1" id="KW-1133">Transmembrane helix</keyword>
<protein>
    <submittedName>
        <fullName evidence="2">DUF1761 domain-containing protein</fullName>
    </submittedName>
</protein>
<proteinExistence type="predicted"/>
<evidence type="ECO:0000256" key="1">
    <source>
        <dbReference type="SAM" id="Phobius"/>
    </source>
</evidence>
<reference evidence="3" key="1">
    <citation type="journal article" date="2019" name="Int. J. Syst. Evol. Microbiol.">
        <title>The Global Catalogue of Microorganisms (GCM) 10K type strain sequencing project: providing services to taxonomists for standard genome sequencing and annotation.</title>
        <authorList>
            <consortium name="The Broad Institute Genomics Platform"/>
            <consortium name="The Broad Institute Genome Sequencing Center for Infectious Disease"/>
            <person name="Wu L."/>
            <person name="Ma J."/>
        </authorList>
    </citation>
    <scope>NUCLEOTIDE SEQUENCE [LARGE SCALE GENOMIC DNA]</scope>
    <source>
        <strain evidence="3">KCTC 42247</strain>
    </source>
</reference>
<keyword evidence="3" id="KW-1185">Reference proteome</keyword>
<accession>A0ABW5UBM5</accession>